<dbReference type="EMBL" id="JASPKY010000155">
    <property type="protein sequence ID" value="KAK9729977.1"/>
    <property type="molecule type" value="Genomic_DNA"/>
</dbReference>
<name>A0AAW1L8J8_POPJA</name>
<proteinExistence type="predicted"/>
<dbReference type="AlphaFoldDB" id="A0AAW1L8J8"/>
<accession>A0AAW1L8J8</accession>
<dbReference type="Proteomes" id="UP001458880">
    <property type="component" value="Unassembled WGS sequence"/>
</dbReference>
<evidence type="ECO:0000313" key="2">
    <source>
        <dbReference type="Proteomes" id="UP001458880"/>
    </source>
</evidence>
<comment type="caution">
    <text evidence="1">The sequence shown here is derived from an EMBL/GenBank/DDBJ whole genome shotgun (WGS) entry which is preliminary data.</text>
</comment>
<protein>
    <submittedName>
        <fullName evidence="1">Uncharacterized protein</fullName>
    </submittedName>
</protein>
<sequence length="552" mass="62679">MSRYVSTRYNYKLYLLFSSISEYHFANGGPIIVVGNCAGAQSTKTLNTKNSIPTTNRLIHYASQNFTYSNFLNNAKSTVPSRTSSTRSFTTSTTIRQETPNSSVEALNTSFADSTSAITTSPTNTFFKDEDKLNTIKSSVLLTSRVYSPLTTNKYARFTFNLDDMIAELANDSDKEVAGYFTTTSTAATTMSTVNFAALQNWQYLLPLILNPKGPLYLPANTPINIPSLAKPTPISQLVKHDLNQDIQVISTESFMDKRIKNLKQPKPIVLTFGQNTSKNHIFRDAYQVETENMHPLQIRTREIIMNPRKSKVKKVVHELPTMLRARRNKKYNAKYVRGDLYNKNLKVARNTDGFRNVNDKILISDPQNLQRKIRKPTPKFKNYLNPARVIRTQSFMPIKNKKIMKRNTALFKMDPMTTLRPTVITTKTGIGSKSVTPGLHVDVHRKESYTSTSVTTRKPNLYVHSNKKYYTTLITTPKRSSNGFPATIKGTTKPYTPTLFTKTSVKISPRNTQPCLTFSQKFLSLPQYTNHPTYPLITERTTTNKIIHRHM</sequence>
<organism evidence="1 2">
    <name type="scientific">Popillia japonica</name>
    <name type="common">Japanese beetle</name>
    <dbReference type="NCBI Taxonomy" id="7064"/>
    <lineage>
        <taxon>Eukaryota</taxon>
        <taxon>Metazoa</taxon>
        <taxon>Ecdysozoa</taxon>
        <taxon>Arthropoda</taxon>
        <taxon>Hexapoda</taxon>
        <taxon>Insecta</taxon>
        <taxon>Pterygota</taxon>
        <taxon>Neoptera</taxon>
        <taxon>Endopterygota</taxon>
        <taxon>Coleoptera</taxon>
        <taxon>Polyphaga</taxon>
        <taxon>Scarabaeiformia</taxon>
        <taxon>Scarabaeidae</taxon>
        <taxon>Rutelinae</taxon>
        <taxon>Popillia</taxon>
    </lineage>
</organism>
<evidence type="ECO:0000313" key="1">
    <source>
        <dbReference type="EMBL" id="KAK9729977.1"/>
    </source>
</evidence>
<gene>
    <name evidence="1" type="ORF">QE152_g15608</name>
</gene>
<reference evidence="1 2" key="1">
    <citation type="journal article" date="2024" name="BMC Genomics">
        <title>De novo assembly and annotation of Popillia japonica's genome with initial clues to its potential as an invasive pest.</title>
        <authorList>
            <person name="Cucini C."/>
            <person name="Boschi S."/>
            <person name="Funari R."/>
            <person name="Cardaioli E."/>
            <person name="Iannotti N."/>
            <person name="Marturano G."/>
            <person name="Paoli F."/>
            <person name="Bruttini M."/>
            <person name="Carapelli A."/>
            <person name="Frati F."/>
            <person name="Nardi F."/>
        </authorList>
    </citation>
    <scope>NUCLEOTIDE SEQUENCE [LARGE SCALE GENOMIC DNA]</scope>
    <source>
        <strain evidence="1">DMR45628</strain>
    </source>
</reference>
<keyword evidence="2" id="KW-1185">Reference proteome</keyword>